<dbReference type="InterPro" id="IPR034686">
    <property type="entry name" value="Terpene_cyclase-like_2"/>
</dbReference>
<reference evidence="2 3" key="1">
    <citation type="submission" date="2014-07" db="EMBL/GenBank/DDBJ databases">
        <title>Genome of Chryseobacterium luteum DSM 18605.</title>
        <authorList>
            <person name="Stropko S.J."/>
            <person name="Pipes S.E."/>
            <person name="Newman J.D."/>
        </authorList>
    </citation>
    <scope>NUCLEOTIDE SEQUENCE [LARGE SCALE GENOMIC DNA]</scope>
    <source>
        <strain evidence="2 3">DSM 18605</strain>
    </source>
</reference>
<comment type="cofactor">
    <cofactor evidence="1">
        <name>Mg(2+)</name>
        <dbReference type="ChEBI" id="CHEBI:18420"/>
    </cofactor>
</comment>
<comment type="similarity">
    <text evidence="1">Belongs to the terpene synthase family.</text>
</comment>
<dbReference type="PANTHER" id="PTHR35201:SF4">
    <property type="entry name" value="BETA-PINACENE SYNTHASE-RELATED"/>
    <property type="match status" value="1"/>
</dbReference>
<dbReference type="Pfam" id="PF19086">
    <property type="entry name" value="Terpene_syn_C_2"/>
    <property type="match status" value="1"/>
</dbReference>
<evidence type="ECO:0000313" key="3">
    <source>
        <dbReference type="Proteomes" id="UP000028703"/>
    </source>
</evidence>
<dbReference type="Proteomes" id="UP000028703">
    <property type="component" value="Unassembled WGS sequence"/>
</dbReference>
<dbReference type="eggNOG" id="ENOG50344VS">
    <property type="taxonomic scope" value="Bacteria"/>
</dbReference>
<dbReference type="STRING" id="421531.IX38_22480"/>
<dbReference type="InterPro" id="IPR008949">
    <property type="entry name" value="Isoprenoid_synthase_dom_sf"/>
</dbReference>
<dbReference type="GO" id="GO:0010333">
    <property type="term" value="F:terpene synthase activity"/>
    <property type="evidence" value="ECO:0007669"/>
    <property type="project" value="InterPro"/>
</dbReference>
<accession>A0A085YXN3</accession>
<dbReference type="SFLD" id="SFLDS00005">
    <property type="entry name" value="Isoprenoid_Synthase_Type_I"/>
    <property type="match status" value="1"/>
</dbReference>
<keyword evidence="1" id="KW-0456">Lyase</keyword>
<comment type="caution">
    <text evidence="2">The sequence shown here is derived from an EMBL/GenBank/DDBJ whole genome shotgun (WGS) entry which is preliminary data.</text>
</comment>
<dbReference type="RefSeq" id="WP_034708069.1">
    <property type="nucleotide sequence ID" value="NZ_JPRO01000038.1"/>
</dbReference>
<dbReference type="EMBL" id="JPRO01000038">
    <property type="protein sequence ID" value="KFE96946.1"/>
    <property type="molecule type" value="Genomic_DNA"/>
</dbReference>
<dbReference type="Gene3D" id="1.10.600.10">
    <property type="entry name" value="Farnesyl Diphosphate Synthase"/>
    <property type="match status" value="1"/>
</dbReference>
<organism evidence="2 3">
    <name type="scientific">Chryseobacterium luteum</name>
    <dbReference type="NCBI Taxonomy" id="421531"/>
    <lineage>
        <taxon>Bacteria</taxon>
        <taxon>Pseudomonadati</taxon>
        <taxon>Bacteroidota</taxon>
        <taxon>Flavobacteriia</taxon>
        <taxon>Flavobacteriales</taxon>
        <taxon>Weeksellaceae</taxon>
        <taxon>Chryseobacterium group</taxon>
        <taxon>Chryseobacterium</taxon>
    </lineage>
</organism>
<evidence type="ECO:0000313" key="2">
    <source>
        <dbReference type="EMBL" id="KFE96946.1"/>
    </source>
</evidence>
<sequence>MNTPELLNEQSTYTDFATEQEPLQFYLRKFKDKQEYKCYPLYNEQVSKELIEWATKKSGIKKGTKAYQHTISSDISYWLALSFPLTKDLNKFKKTFYFFQMFSTMDDHADEDWGDGKADTEKIVKLWKKAIKLVDTIRDGAPWHIKALRTILMRMPNIPIYMRRNYSTMRKIMNDLSPVQRERYINSFKSYMENAMLQAQMSGKEKSTTLQQYKEYRVKSIASIPCTLMVEYLYDIVLTNEEYFHPKLQELEKLGTLHVAFINDLFSLFKEYKGTFKNLHHAVSIFILNEGLTFQQAIDKLCDEIEQLQKDYIDLKDEWFASGEYISDNVRRFIEGQQYYMAGNEKWHRLSKRYHGENFNTTITSGTLKWSPEGTIYTPDDV</sequence>
<keyword evidence="3" id="KW-1185">Reference proteome</keyword>
<dbReference type="SUPFAM" id="SSF48576">
    <property type="entry name" value="Terpenoid synthases"/>
    <property type="match status" value="1"/>
</dbReference>
<dbReference type="GO" id="GO:0046872">
    <property type="term" value="F:metal ion binding"/>
    <property type="evidence" value="ECO:0007669"/>
    <property type="project" value="UniProtKB-KW"/>
</dbReference>
<dbReference type="SFLD" id="SFLDG01020">
    <property type="entry name" value="Terpene_Cyclase_Like_2"/>
    <property type="match status" value="1"/>
</dbReference>
<dbReference type="EC" id="4.2.3.-" evidence="1"/>
<protein>
    <recommendedName>
        <fullName evidence="1">Terpene synthase</fullName>
        <ecNumber evidence="1">4.2.3.-</ecNumber>
    </recommendedName>
</protein>
<dbReference type="SMR" id="A0A085YXN3"/>
<dbReference type="AlphaFoldDB" id="A0A085YXN3"/>
<dbReference type="PANTHER" id="PTHR35201">
    <property type="entry name" value="TERPENE SYNTHASE"/>
    <property type="match status" value="1"/>
</dbReference>
<dbReference type="OrthoDB" id="4567121at2"/>
<name>A0A085YXN3_9FLAO</name>
<keyword evidence="1" id="KW-0460">Magnesium</keyword>
<proteinExistence type="inferred from homology"/>
<evidence type="ECO:0000256" key="1">
    <source>
        <dbReference type="RuleBase" id="RU366034"/>
    </source>
</evidence>
<gene>
    <name evidence="2" type="ORF">IX38_22480</name>
</gene>
<keyword evidence="1" id="KW-0479">Metal-binding</keyword>